<dbReference type="RefSeq" id="WP_200987808.1">
    <property type="nucleotide sequence ID" value="NZ_CP063311.1"/>
</dbReference>
<evidence type="ECO:0000313" key="2">
    <source>
        <dbReference type="Proteomes" id="UP000593846"/>
    </source>
</evidence>
<protein>
    <submittedName>
        <fullName evidence="1">Uncharacterized protein</fullName>
    </submittedName>
</protein>
<dbReference type="Proteomes" id="UP000593846">
    <property type="component" value="Chromosome"/>
</dbReference>
<keyword evidence="2" id="KW-1185">Reference proteome</keyword>
<organism evidence="1 2">
    <name type="scientific">Anabaenopsis elenkinii CCIBt3563</name>
    <dbReference type="NCBI Taxonomy" id="2779889"/>
    <lineage>
        <taxon>Bacteria</taxon>
        <taxon>Bacillati</taxon>
        <taxon>Cyanobacteriota</taxon>
        <taxon>Cyanophyceae</taxon>
        <taxon>Nostocales</taxon>
        <taxon>Nodulariaceae</taxon>
        <taxon>Anabaenopsis</taxon>
    </lineage>
</organism>
<proteinExistence type="predicted"/>
<name>A0A7S6RC47_9CYAN</name>
<accession>A0A7S6RC47</accession>
<dbReference type="AlphaFoldDB" id="A0A7S6RC47"/>
<dbReference type="EMBL" id="CP063311">
    <property type="protein sequence ID" value="QOV22173.1"/>
    <property type="molecule type" value="Genomic_DNA"/>
</dbReference>
<sequence>MFLPFRPYSQTIVLESYRATVANIVSDRTRLEIDFVDKINVGFHTQLPKELSLVMAIFPS</sequence>
<dbReference type="KEGG" id="aee:IM676_16005"/>
<gene>
    <name evidence="1" type="ORF">IM676_16005</name>
</gene>
<reference evidence="2" key="1">
    <citation type="submission" date="2020-10" db="EMBL/GenBank/DDBJ databases">
        <title>Genome-based taxonomic classification of the species Anabaenopsis elenkinii.</title>
        <authorList>
            <person name="Delbaje E."/>
            <person name="Andreote A.P.D."/>
            <person name="Pellegrinetti T.A."/>
            <person name="Cruz R.B."/>
            <person name="Branco L.H.Z."/>
            <person name="Fiore M.F."/>
        </authorList>
    </citation>
    <scope>NUCLEOTIDE SEQUENCE [LARGE SCALE GENOMIC DNA]</scope>
    <source>
        <strain evidence="2">CCIBt3563</strain>
    </source>
</reference>
<evidence type="ECO:0000313" key="1">
    <source>
        <dbReference type="EMBL" id="QOV22173.1"/>
    </source>
</evidence>